<evidence type="ECO:0000256" key="1">
    <source>
        <dbReference type="ARBA" id="ARBA00001971"/>
    </source>
</evidence>
<dbReference type="InterPro" id="IPR036396">
    <property type="entry name" value="Cyt_P450_sf"/>
</dbReference>
<evidence type="ECO:0000313" key="9">
    <source>
        <dbReference type="Proteomes" id="UP001396898"/>
    </source>
</evidence>
<dbReference type="Proteomes" id="UP001396898">
    <property type="component" value="Unassembled WGS sequence"/>
</dbReference>
<accession>A0ABR1RIR6</accession>
<evidence type="ECO:0000256" key="5">
    <source>
        <dbReference type="ARBA" id="ARBA00023004"/>
    </source>
</evidence>
<dbReference type="PANTHER" id="PTHR24305">
    <property type="entry name" value="CYTOCHROME P450"/>
    <property type="match status" value="1"/>
</dbReference>
<comment type="similarity">
    <text evidence="2 6">Belongs to the cytochrome P450 family.</text>
</comment>
<sequence length="508" mass="57220">MSVIGTGTIPWGAEGGLGSLASVSIGVLVVYLLSAAAYRVLLHPLHDIPGPTLCKITRLPWWIVNYHGDQVSWLRGLHAQYGPVVRYGPNDLSYGTGEAWKSIFGYEKGRSENPKDNNTFIPPINGVRHMITAAQEEHTRVRRIFSPAFSERALKQQEPLIRKYVGQLVRYLDQTAGEQVNLVDLLNFTTFDIMGDLTFGQPLGLLDNIGYTPWVASSFKALRVLGIMQFIVYYPVVRTVFGWLEPKFVTDMKMEFFNHTKERVDQRLARGSQQPDIWNLVAPSDDDGKGEVLTLNEMYANAELLMTAGTETTASSLSGLFYLLLTHPAVLEAARNEVRSSFASAEDISMEGLTNLKYLNACIQEGLRVFPPVGQGIPRVAPKGGNVVLGKWVPEGTTLLVHHTSVYRSPAGWRDPDRFAPERWLPADEPDNKYREDRRDWHQPFSYGPRNCLGQNLAWHEMRLVAAHLLYHFDVALCEEETGDWLDAKCWLVWDRKPLICRVTPVAR</sequence>
<dbReference type="Gene3D" id="1.10.630.10">
    <property type="entry name" value="Cytochrome P450"/>
    <property type="match status" value="1"/>
</dbReference>
<evidence type="ECO:0000256" key="4">
    <source>
        <dbReference type="ARBA" id="ARBA00022723"/>
    </source>
</evidence>
<dbReference type="Pfam" id="PF00067">
    <property type="entry name" value="p450"/>
    <property type="match status" value="1"/>
</dbReference>
<comment type="caution">
    <text evidence="8">The sequence shown here is derived from an EMBL/GenBank/DDBJ whole genome shotgun (WGS) entry which is preliminary data.</text>
</comment>
<dbReference type="EMBL" id="JAQQWI010000015">
    <property type="protein sequence ID" value="KAK8013083.1"/>
    <property type="molecule type" value="Genomic_DNA"/>
</dbReference>
<keyword evidence="6" id="KW-0560">Oxidoreductase</keyword>
<keyword evidence="6" id="KW-0503">Monooxygenase</keyword>
<keyword evidence="5 6" id="KW-0408">Iron</keyword>
<dbReference type="InterPro" id="IPR002401">
    <property type="entry name" value="Cyt_P450_E_grp-I"/>
</dbReference>
<keyword evidence="9" id="KW-1185">Reference proteome</keyword>
<evidence type="ECO:0000256" key="3">
    <source>
        <dbReference type="ARBA" id="ARBA00022617"/>
    </source>
</evidence>
<dbReference type="PANTHER" id="PTHR24305:SF210">
    <property type="entry name" value="CYTOCHROME P450 MONOOXYGENASE ASQL-RELATED"/>
    <property type="match status" value="1"/>
</dbReference>
<protein>
    <submittedName>
        <fullName evidence="8">Cytochrome P450</fullName>
    </submittedName>
</protein>
<dbReference type="CDD" id="cd11058">
    <property type="entry name" value="CYP60B-like"/>
    <property type="match status" value="1"/>
</dbReference>
<evidence type="ECO:0000256" key="6">
    <source>
        <dbReference type="RuleBase" id="RU000461"/>
    </source>
</evidence>
<dbReference type="InterPro" id="IPR050121">
    <property type="entry name" value="Cytochrome_P450_monoxygenase"/>
</dbReference>
<keyword evidence="4 6" id="KW-0479">Metal-binding</keyword>
<keyword evidence="7" id="KW-0812">Transmembrane</keyword>
<evidence type="ECO:0000313" key="8">
    <source>
        <dbReference type="EMBL" id="KAK8013083.1"/>
    </source>
</evidence>
<name>A0ABR1RIR6_9PEZI</name>
<evidence type="ECO:0000256" key="2">
    <source>
        <dbReference type="ARBA" id="ARBA00010617"/>
    </source>
</evidence>
<dbReference type="PROSITE" id="PS00086">
    <property type="entry name" value="CYTOCHROME_P450"/>
    <property type="match status" value="1"/>
</dbReference>
<dbReference type="InterPro" id="IPR017972">
    <property type="entry name" value="Cyt_P450_CS"/>
</dbReference>
<evidence type="ECO:0000256" key="7">
    <source>
        <dbReference type="SAM" id="Phobius"/>
    </source>
</evidence>
<organism evidence="8 9">
    <name type="scientific">Apiospora marii</name>
    <dbReference type="NCBI Taxonomy" id="335849"/>
    <lineage>
        <taxon>Eukaryota</taxon>
        <taxon>Fungi</taxon>
        <taxon>Dikarya</taxon>
        <taxon>Ascomycota</taxon>
        <taxon>Pezizomycotina</taxon>
        <taxon>Sordariomycetes</taxon>
        <taxon>Xylariomycetidae</taxon>
        <taxon>Amphisphaeriales</taxon>
        <taxon>Apiosporaceae</taxon>
        <taxon>Apiospora</taxon>
    </lineage>
</organism>
<dbReference type="SUPFAM" id="SSF48264">
    <property type="entry name" value="Cytochrome P450"/>
    <property type="match status" value="1"/>
</dbReference>
<dbReference type="InterPro" id="IPR001128">
    <property type="entry name" value="Cyt_P450"/>
</dbReference>
<gene>
    <name evidence="8" type="ORF">PG991_010458</name>
</gene>
<keyword evidence="3 6" id="KW-0349">Heme</keyword>
<keyword evidence="7" id="KW-1133">Transmembrane helix</keyword>
<keyword evidence="7" id="KW-0472">Membrane</keyword>
<feature type="transmembrane region" description="Helical" evidence="7">
    <location>
        <begin position="20"/>
        <end position="41"/>
    </location>
</feature>
<reference evidence="8 9" key="1">
    <citation type="submission" date="2023-01" db="EMBL/GenBank/DDBJ databases">
        <title>Analysis of 21 Apiospora genomes using comparative genomics revels a genus with tremendous synthesis potential of carbohydrate active enzymes and secondary metabolites.</title>
        <authorList>
            <person name="Sorensen T."/>
        </authorList>
    </citation>
    <scope>NUCLEOTIDE SEQUENCE [LARGE SCALE GENOMIC DNA]</scope>
    <source>
        <strain evidence="8 9">CBS 20057</strain>
    </source>
</reference>
<dbReference type="PRINTS" id="PR00385">
    <property type="entry name" value="P450"/>
</dbReference>
<dbReference type="PRINTS" id="PR00463">
    <property type="entry name" value="EP450I"/>
</dbReference>
<proteinExistence type="inferred from homology"/>
<comment type="cofactor">
    <cofactor evidence="1">
        <name>heme</name>
        <dbReference type="ChEBI" id="CHEBI:30413"/>
    </cofactor>
</comment>